<dbReference type="OMA" id="ITNHEPH"/>
<evidence type="ECO:0000313" key="1">
    <source>
        <dbReference type="EMBL" id="TKV91019.1"/>
    </source>
</evidence>
<dbReference type="Proteomes" id="UP000298652">
    <property type="component" value="Chromosome 9"/>
</dbReference>
<dbReference type="AlphaFoldDB" id="A0A4U6SR26"/>
<name>A0A4U6SR26_SETVI</name>
<accession>A0A4U6SR26</accession>
<gene>
    <name evidence="1" type="ORF">SEVIR_9G067100v2</name>
</gene>
<organism evidence="1 2">
    <name type="scientific">Setaria viridis</name>
    <name type="common">Green bristlegrass</name>
    <name type="synonym">Setaria italica subsp. viridis</name>
    <dbReference type="NCBI Taxonomy" id="4556"/>
    <lineage>
        <taxon>Eukaryota</taxon>
        <taxon>Viridiplantae</taxon>
        <taxon>Streptophyta</taxon>
        <taxon>Embryophyta</taxon>
        <taxon>Tracheophyta</taxon>
        <taxon>Spermatophyta</taxon>
        <taxon>Magnoliopsida</taxon>
        <taxon>Liliopsida</taxon>
        <taxon>Poales</taxon>
        <taxon>Poaceae</taxon>
        <taxon>PACMAD clade</taxon>
        <taxon>Panicoideae</taxon>
        <taxon>Panicodae</taxon>
        <taxon>Paniceae</taxon>
        <taxon>Cenchrinae</taxon>
        <taxon>Setaria</taxon>
    </lineage>
</organism>
<reference evidence="1" key="1">
    <citation type="submission" date="2019-03" db="EMBL/GenBank/DDBJ databases">
        <title>WGS assembly of Setaria viridis.</title>
        <authorList>
            <person name="Huang P."/>
            <person name="Jenkins J."/>
            <person name="Grimwood J."/>
            <person name="Barry K."/>
            <person name="Healey A."/>
            <person name="Mamidi S."/>
            <person name="Sreedasyam A."/>
            <person name="Shu S."/>
            <person name="Feldman M."/>
            <person name="Wu J."/>
            <person name="Yu Y."/>
            <person name="Chen C."/>
            <person name="Johnson J."/>
            <person name="Rokhsar D."/>
            <person name="Baxter I."/>
            <person name="Schmutz J."/>
            <person name="Brutnell T."/>
            <person name="Kellogg E."/>
        </authorList>
    </citation>
    <scope>NUCLEOTIDE SEQUENCE [LARGE SCALE GENOMIC DNA]</scope>
</reference>
<protein>
    <submittedName>
        <fullName evidence="1">Uncharacterized protein</fullName>
    </submittedName>
</protein>
<proteinExistence type="predicted"/>
<evidence type="ECO:0000313" key="2">
    <source>
        <dbReference type="Proteomes" id="UP000298652"/>
    </source>
</evidence>
<dbReference type="EMBL" id="CM016560">
    <property type="protein sequence ID" value="TKV91019.1"/>
    <property type="molecule type" value="Genomic_DNA"/>
</dbReference>
<dbReference type="Gramene" id="TKV91019">
    <property type="protein sequence ID" value="TKV91019"/>
    <property type="gene ID" value="SEVIR_9G067100v2"/>
</dbReference>
<keyword evidence="2" id="KW-1185">Reference proteome</keyword>
<sequence length="116" mass="12878">MASWLLLRRIQSAGRLSGGHGRLLSFRGGEGLCRPLPPAGEPSVCSSAYGQIKTDTRITNHEPHLDRFSDPQVAHEDRQFIQFLDRMLDAMRNPQSLALIQRGRLASGLKALDDDI</sequence>